<dbReference type="InterPro" id="IPR016163">
    <property type="entry name" value="Ald_DH_C"/>
</dbReference>
<dbReference type="InterPro" id="IPR012394">
    <property type="entry name" value="Aldehyde_DH_NAD(P)"/>
</dbReference>
<evidence type="ECO:0000313" key="6">
    <source>
        <dbReference type="WBParaSite" id="PSU_v2.g16206.t1"/>
    </source>
</evidence>
<dbReference type="SUPFAM" id="SSF53720">
    <property type="entry name" value="ALDH-like"/>
    <property type="match status" value="1"/>
</dbReference>
<proteinExistence type="inferred from homology"/>
<dbReference type="Pfam" id="PF00171">
    <property type="entry name" value="Aldedh"/>
    <property type="match status" value="1"/>
</dbReference>
<organism evidence="5 6">
    <name type="scientific">Panagrolaimus superbus</name>
    <dbReference type="NCBI Taxonomy" id="310955"/>
    <lineage>
        <taxon>Eukaryota</taxon>
        <taxon>Metazoa</taxon>
        <taxon>Ecdysozoa</taxon>
        <taxon>Nematoda</taxon>
        <taxon>Chromadorea</taxon>
        <taxon>Rhabditida</taxon>
        <taxon>Tylenchina</taxon>
        <taxon>Panagrolaimomorpha</taxon>
        <taxon>Panagrolaimoidea</taxon>
        <taxon>Panagrolaimidae</taxon>
        <taxon>Panagrolaimus</taxon>
    </lineage>
</organism>
<dbReference type="Proteomes" id="UP000887577">
    <property type="component" value="Unplaced"/>
</dbReference>
<reference evidence="6" key="1">
    <citation type="submission" date="2022-11" db="UniProtKB">
        <authorList>
            <consortium name="WormBaseParasite"/>
        </authorList>
    </citation>
    <scope>IDENTIFICATION</scope>
</reference>
<evidence type="ECO:0000256" key="3">
    <source>
        <dbReference type="SAM" id="SignalP"/>
    </source>
</evidence>
<name>A0A914YFS4_9BILA</name>
<feature type="domain" description="Aldehyde dehydrogenase" evidence="4">
    <location>
        <begin position="1"/>
        <end position="172"/>
    </location>
</feature>
<comment type="similarity">
    <text evidence="1">Belongs to the aldehyde dehydrogenase family.</text>
</comment>
<dbReference type="PANTHER" id="PTHR43570">
    <property type="entry name" value="ALDEHYDE DEHYDROGENASE"/>
    <property type="match status" value="1"/>
</dbReference>
<evidence type="ECO:0000259" key="4">
    <source>
        <dbReference type="Pfam" id="PF00171"/>
    </source>
</evidence>
<feature type="signal peptide" evidence="3">
    <location>
        <begin position="1"/>
        <end position="16"/>
    </location>
</feature>
<protein>
    <submittedName>
        <fullName evidence="6">Aldehyde dehydrogenase domain-containing protein</fullName>
    </submittedName>
</protein>
<dbReference type="GO" id="GO:0005737">
    <property type="term" value="C:cytoplasm"/>
    <property type="evidence" value="ECO:0007669"/>
    <property type="project" value="TreeGrafter"/>
</dbReference>
<dbReference type="GO" id="GO:0006081">
    <property type="term" value="P:aldehyde metabolic process"/>
    <property type="evidence" value="ECO:0007669"/>
    <property type="project" value="InterPro"/>
</dbReference>
<dbReference type="InterPro" id="IPR016162">
    <property type="entry name" value="Ald_DH_N"/>
</dbReference>
<dbReference type="InterPro" id="IPR016161">
    <property type="entry name" value="Ald_DH/histidinol_DH"/>
</dbReference>
<dbReference type="InterPro" id="IPR015590">
    <property type="entry name" value="Aldehyde_DH_dom"/>
</dbReference>
<keyword evidence="5" id="KW-1185">Reference proteome</keyword>
<dbReference type="Gene3D" id="3.40.309.10">
    <property type="entry name" value="Aldehyde Dehydrogenase, Chain A, domain 2"/>
    <property type="match status" value="1"/>
</dbReference>
<sequence length="173" mass="19270">MCFWPLVAILAAGNTCIIKPSELAPNSSDLFENLVKKYFDPRYVTIVQGGVAETTDLLKEKFDHIMYTGAPPVAKIVMAAAAKHLTPVTLELGGKCPVVVEPDADVKKTAERIVAAKWTNVGQTCITPDYILTPKDFQHKLAEAIEEELKKKYGNEPKENPLYSRIINERHFE</sequence>
<evidence type="ECO:0000256" key="1">
    <source>
        <dbReference type="ARBA" id="ARBA00009986"/>
    </source>
</evidence>
<keyword evidence="3" id="KW-0732">Signal</keyword>
<accession>A0A914YFS4</accession>
<dbReference type="AlphaFoldDB" id="A0A914YFS4"/>
<dbReference type="PANTHER" id="PTHR43570:SF16">
    <property type="entry name" value="ALDEHYDE DEHYDROGENASE TYPE III, ISOFORM Q"/>
    <property type="match status" value="1"/>
</dbReference>
<feature type="chain" id="PRO_5036722222" evidence="3">
    <location>
        <begin position="17"/>
        <end position="173"/>
    </location>
</feature>
<evidence type="ECO:0000313" key="5">
    <source>
        <dbReference type="Proteomes" id="UP000887577"/>
    </source>
</evidence>
<keyword evidence="2" id="KW-0560">Oxidoreductase</keyword>
<dbReference type="GO" id="GO:0004029">
    <property type="term" value="F:aldehyde dehydrogenase (NAD+) activity"/>
    <property type="evidence" value="ECO:0007669"/>
    <property type="project" value="TreeGrafter"/>
</dbReference>
<dbReference type="Gene3D" id="3.40.605.10">
    <property type="entry name" value="Aldehyde Dehydrogenase, Chain A, domain 1"/>
    <property type="match status" value="1"/>
</dbReference>
<evidence type="ECO:0000256" key="2">
    <source>
        <dbReference type="ARBA" id="ARBA00023002"/>
    </source>
</evidence>
<dbReference type="WBParaSite" id="PSU_v2.g16206.t1">
    <property type="protein sequence ID" value="PSU_v2.g16206.t1"/>
    <property type="gene ID" value="PSU_v2.g16206"/>
</dbReference>